<proteinExistence type="predicted"/>
<dbReference type="EMBL" id="GIFC01009275">
    <property type="protein sequence ID" value="MXU91358.1"/>
    <property type="molecule type" value="Transcribed_RNA"/>
</dbReference>
<reference evidence="3" key="1">
    <citation type="submission" date="2019-12" db="EMBL/GenBank/DDBJ databases">
        <title>An insight into the sialome of adult female Ixodes ricinus ticks feeding for 6 days.</title>
        <authorList>
            <person name="Perner J."/>
            <person name="Ribeiro J.M.C."/>
        </authorList>
    </citation>
    <scope>NUCLEOTIDE SEQUENCE</scope>
    <source>
        <strain evidence="3">Semi-engorged</strain>
        <tissue evidence="3">Salivary glands</tissue>
    </source>
</reference>
<keyword evidence="2" id="KW-0732">Signal</keyword>
<feature type="region of interest" description="Disordered" evidence="1">
    <location>
        <begin position="32"/>
        <end position="55"/>
    </location>
</feature>
<dbReference type="AlphaFoldDB" id="A0A6B0UPP7"/>
<evidence type="ECO:0000256" key="1">
    <source>
        <dbReference type="SAM" id="MobiDB-lite"/>
    </source>
</evidence>
<accession>A0A6B0UPP7</accession>
<sequence length="122" mass="13370">MMSAFIIICCTKAVSLAVATLCPFAPFPPSPMHAHNTPASTAHSPHRATDTTSHDALFSDVYRKPHIHLSPETEIHDTDCSVAPTSPSRTKRSSLYRKKNGVEDEARQLLQAACSSDRNVHF</sequence>
<organism evidence="3">
    <name type="scientific">Ixodes ricinus</name>
    <name type="common">Common tick</name>
    <name type="synonym">Acarus ricinus</name>
    <dbReference type="NCBI Taxonomy" id="34613"/>
    <lineage>
        <taxon>Eukaryota</taxon>
        <taxon>Metazoa</taxon>
        <taxon>Ecdysozoa</taxon>
        <taxon>Arthropoda</taxon>
        <taxon>Chelicerata</taxon>
        <taxon>Arachnida</taxon>
        <taxon>Acari</taxon>
        <taxon>Parasitiformes</taxon>
        <taxon>Ixodida</taxon>
        <taxon>Ixodoidea</taxon>
        <taxon>Ixodidae</taxon>
        <taxon>Ixodinae</taxon>
        <taxon>Ixodes</taxon>
    </lineage>
</organism>
<protein>
    <submittedName>
        <fullName evidence="3">Putative secreted protein</fullName>
    </submittedName>
</protein>
<evidence type="ECO:0000256" key="2">
    <source>
        <dbReference type="SAM" id="SignalP"/>
    </source>
</evidence>
<evidence type="ECO:0000313" key="3">
    <source>
        <dbReference type="EMBL" id="MXU91358.1"/>
    </source>
</evidence>
<name>A0A6B0UPP7_IXORI</name>
<feature type="region of interest" description="Disordered" evidence="1">
    <location>
        <begin position="72"/>
        <end position="97"/>
    </location>
</feature>
<feature type="signal peptide" evidence="2">
    <location>
        <begin position="1"/>
        <end position="17"/>
    </location>
</feature>
<feature type="chain" id="PRO_5025469497" evidence="2">
    <location>
        <begin position="18"/>
        <end position="122"/>
    </location>
</feature>